<dbReference type="GO" id="GO:0006457">
    <property type="term" value="P:protein folding"/>
    <property type="evidence" value="ECO:0007669"/>
    <property type="project" value="TreeGrafter"/>
</dbReference>
<dbReference type="EC" id="5.3.4.1" evidence="4"/>
<keyword evidence="6 11" id="KW-0413">Isomerase</keyword>
<evidence type="ECO:0000313" key="11">
    <source>
        <dbReference type="EMBL" id="EME27836.1"/>
    </source>
</evidence>
<reference evidence="12" key="1">
    <citation type="journal article" date="2013" name="Science">
        <title>Gene transfer from bacteria and archaea facilitated evolution of an extremophilic eukaryote.</title>
        <authorList>
            <person name="Schonknecht G."/>
            <person name="Chen W.H."/>
            <person name="Ternes C.M."/>
            <person name="Barbier G.G."/>
            <person name="Shrestha R.P."/>
            <person name="Stanke M."/>
            <person name="Brautigam A."/>
            <person name="Baker B.J."/>
            <person name="Banfield J.F."/>
            <person name="Garavito R.M."/>
            <person name="Carr K."/>
            <person name="Wilkerson C."/>
            <person name="Rensing S.A."/>
            <person name="Gagneul D."/>
            <person name="Dickenson N.E."/>
            <person name="Oesterhelt C."/>
            <person name="Lercher M.J."/>
            <person name="Weber A.P."/>
        </authorList>
    </citation>
    <scope>NUCLEOTIDE SEQUENCE [LARGE SCALE GENOMIC DNA]</scope>
    <source>
        <strain evidence="12">074W</strain>
    </source>
</reference>
<evidence type="ECO:0000256" key="9">
    <source>
        <dbReference type="SAM" id="SignalP"/>
    </source>
</evidence>
<comment type="similarity">
    <text evidence="3">Belongs to the protein disulfide isomerase family.</text>
</comment>
<evidence type="ECO:0000256" key="8">
    <source>
        <dbReference type="SAM" id="Coils"/>
    </source>
</evidence>
<dbReference type="eggNOG" id="KOG0190">
    <property type="taxonomic scope" value="Eukaryota"/>
</dbReference>
<keyword evidence="5" id="KW-0256">Endoplasmic reticulum</keyword>
<comment type="catalytic activity">
    <reaction evidence="1">
        <text>Catalyzes the rearrangement of -S-S- bonds in proteins.</text>
        <dbReference type="EC" id="5.3.4.1"/>
    </reaction>
</comment>
<accession>M2VX75</accession>
<evidence type="ECO:0000256" key="5">
    <source>
        <dbReference type="ARBA" id="ARBA00022824"/>
    </source>
</evidence>
<evidence type="ECO:0000259" key="10">
    <source>
        <dbReference type="PROSITE" id="PS51352"/>
    </source>
</evidence>
<evidence type="ECO:0000256" key="7">
    <source>
        <dbReference type="ARBA" id="ARBA00023284"/>
    </source>
</evidence>
<sequence length="518" mass="59274">MMEKSSSRVLFSLLYCWVIVLAQSLQEKESHVIQLTKENFWSVVQNESCVFVEFYAPWCSHCNKMVKEFEQAAEKLKDKAVFAQVDCTQEKELADELNIEGYPTLKLFTHGQFEKDYFGKRKANDMISFVRGSITSPWKVIENESEALQLEIKSRNKDSGCLLIAYSKEEVDQKKFLGLLDKVSKPISVAVDGLNMFYLTTNATLWKAICSFYHVKDNMNDNAILSVRHYPDAIGGPPLVSIQKWTHDNNREEEEMGRFVRGSVFPPLSYLNTTTVHQFKATKLPILVAFIKNVSQMDSQLFQVLDSISKDMLGYVNVVLGDWKSLGSLRRQLSVNDNESDVSAIVMHIFEKNKNFVFPRKSTAPKVKALKRWVQGVLDGTIEEFRRSEKPPMPNKGVPKIVVGETWHSIVDDSNKDVFILQFAHWLDKSREAEVIVEEIAKELISYSDKLTVAKMNAVDNDAPSPYFAKKYPTMHYFPAGSPKVGIPFESPITRENIMQFIKQHATFPLQHIQKEEL</sequence>
<dbReference type="PROSITE" id="PS51352">
    <property type="entry name" value="THIOREDOXIN_2"/>
    <property type="match status" value="1"/>
</dbReference>
<keyword evidence="12" id="KW-1185">Reference proteome</keyword>
<dbReference type="InterPro" id="IPR036249">
    <property type="entry name" value="Thioredoxin-like_sf"/>
</dbReference>
<dbReference type="PANTHER" id="PTHR18929">
    <property type="entry name" value="PROTEIN DISULFIDE ISOMERASE"/>
    <property type="match status" value="1"/>
</dbReference>
<evidence type="ECO:0000256" key="4">
    <source>
        <dbReference type="ARBA" id="ARBA00012723"/>
    </source>
</evidence>
<evidence type="ECO:0000256" key="2">
    <source>
        <dbReference type="ARBA" id="ARBA00004319"/>
    </source>
</evidence>
<dbReference type="Gramene" id="EME27836">
    <property type="protein sequence ID" value="EME27836"/>
    <property type="gene ID" value="Gasu_46580"/>
</dbReference>
<evidence type="ECO:0000313" key="12">
    <source>
        <dbReference type="Proteomes" id="UP000030680"/>
    </source>
</evidence>
<proteinExistence type="inferred from homology"/>
<feature type="chain" id="PRO_5004027808" description="protein disulfide-isomerase" evidence="9">
    <location>
        <begin position="23"/>
        <end position="518"/>
    </location>
</feature>
<dbReference type="OMA" id="CTTHSET"/>
<dbReference type="KEGG" id="gsl:Gasu_46580"/>
<dbReference type="Gene3D" id="3.40.30.10">
    <property type="entry name" value="Glutaredoxin"/>
    <property type="match status" value="3"/>
</dbReference>
<dbReference type="InterPro" id="IPR013766">
    <property type="entry name" value="Thioredoxin_domain"/>
</dbReference>
<gene>
    <name evidence="11" type="ORF">Gasu_46580</name>
</gene>
<dbReference type="STRING" id="130081.M2VX75"/>
<dbReference type="GO" id="GO:0005788">
    <property type="term" value="C:endoplasmic reticulum lumen"/>
    <property type="evidence" value="ECO:0007669"/>
    <property type="project" value="UniProtKB-SubCell"/>
</dbReference>
<dbReference type="CDD" id="cd02961">
    <property type="entry name" value="PDI_a_family"/>
    <property type="match status" value="1"/>
</dbReference>
<dbReference type="AlphaFoldDB" id="M2VX75"/>
<protein>
    <recommendedName>
        <fullName evidence="4">protein disulfide-isomerase</fullName>
        <ecNumber evidence="4">5.3.4.1</ecNumber>
    </recommendedName>
</protein>
<name>M2VX75_GALSU</name>
<dbReference type="OrthoDB" id="427280at2759"/>
<evidence type="ECO:0000256" key="3">
    <source>
        <dbReference type="ARBA" id="ARBA00006347"/>
    </source>
</evidence>
<feature type="signal peptide" evidence="9">
    <location>
        <begin position="1"/>
        <end position="22"/>
    </location>
</feature>
<evidence type="ECO:0000256" key="1">
    <source>
        <dbReference type="ARBA" id="ARBA00001182"/>
    </source>
</evidence>
<keyword evidence="8" id="KW-0175">Coiled coil</keyword>
<dbReference type="EMBL" id="KB454527">
    <property type="protein sequence ID" value="EME27836.1"/>
    <property type="molecule type" value="Genomic_DNA"/>
</dbReference>
<keyword evidence="7" id="KW-0676">Redox-active center</keyword>
<dbReference type="SUPFAM" id="SSF52833">
    <property type="entry name" value="Thioredoxin-like"/>
    <property type="match status" value="3"/>
</dbReference>
<feature type="domain" description="Thioredoxin" evidence="10">
    <location>
        <begin position="14"/>
        <end position="150"/>
    </location>
</feature>
<dbReference type="RefSeq" id="XP_005704356.1">
    <property type="nucleotide sequence ID" value="XM_005704299.1"/>
</dbReference>
<comment type="subcellular location">
    <subcellularLocation>
        <location evidence="2">Endoplasmic reticulum lumen</location>
    </subcellularLocation>
</comment>
<feature type="coiled-coil region" evidence="8">
    <location>
        <begin position="59"/>
        <end position="86"/>
    </location>
</feature>
<dbReference type="Proteomes" id="UP000030680">
    <property type="component" value="Unassembled WGS sequence"/>
</dbReference>
<keyword evidence="9" id="KW-0732">Signal</keyword>
<dbReference type="GO" id="GO:0034976">
    <property type="term" value="P:response to endoplasmic reticulum stress"/>
    <property type="evidence" value="ECO:0007669"/>
    <property type="project" value="TreeGrafter"/>
</dbReference>
<dbReference type="GeneID" id="17086719"/>
<dbReference type="Pfam" id="PF13848">
    <property type="entry name" value="Thioredoxin_6"/>
    <property type="match status" value="1"/>
</dbReference>
<dbReference type="GO" id="GO:0003756">
    <property type="term" value="F:protein disulfide isomerase activity"/>
    <property type="evidence" value="ECO:0007669"/>
    <property type="project" value="UniProtKB-EC"/>
</dbReference>
<organism evidence="11 12">
    <name type="scientific">Galdieria sulphuraria</name>
    <name type="common">Red alga</name>
    <dbReference type="NCBI Taxonomy" id="130081"/>
    <lineage>
        <taxon>Eukaryota</taxon>
        <taxon>Rhodophyta</taxon>
        <taxon>Bangiophyceae</taxon>
        <taxon>Galdieriales</taxon>
        <taxon>Galdieriaceae</taxon>
        <taxon>Galdieria</taxon>
    </lineage>
</organism>
<evidence type="ECO:0000256" key="6">
    <source>
        <dbReference type="ARBA" id="ARBA00023235"/>
    </source>
</evidence>
<dbReference type="PANTHER" id="PTHR18929:SF132">
    <property type="entry name" value="PROTEIN DISULFIDE-ISOMERASE A3"/>
    <property type="match status" value="1"/>
</dbReference>
<dbReference type="Pfam" id="PF00085">
    <property type="entry name" value="Thioredoxin"/>
    <property type="match status" value="2"/>
</dbReference>